<keyword evidence="2" id="KW-1185">Reference proteome</keyword>
<sequence>MKKLFPIISIIAIVLMFSAEALGKVTVRVRISGGGYSSYVVTGSPALICYYPGCSRTYTHYHGDGLIITNRRYGYDSRYPYYYRYQKPYYRHYNRRHYYNPYYRRYTPSHRYHRYSIPRYHRAPSLRRHYYHRRVPVYPHGGTGHYQYKLDKK</sequence>
<dbReference type="RefSeq" id="WP_146658801.1">
    <property type="nucleotide sequence ID" value="NZ_CP019791.1"/>
</dbReference>
<dbReference type="AlphaFoldDB" id="A0A1U9NG83"/>
<dbReference type="KEGG" id="alus:STSP2_00079"/>
<evidence type="ECO:0000313" key="1">
    <source>
        <dbReference type="EMBL" id="AQT66941.1"/>
    </source>
</evidence>
<organism evidence="1 2">
    <name type="scientific">Anaerohalosphaera lusitana</name>
    <dbReference type="NCBI Taxonomy" id="1936003"/>
    <lineage>
        <taxon>Bacteria</taxon>
        <taxon>Pseudomonadati</taxon>
        <taxon>Planctomycetota</taxon>
        <taxon>Phycisphaerae</taxon>
        <taxon>Sedimentisphaerales</taxon>
        <taxon>Anaerohalosphaeraceae</taxon>
        <taxon>Anaerohalosphaera</taxon>
    </lineage>
</organism>
<protein>
    <submittedName>
        <fullName evidence="1">Uncharacterized protein</fullName>
    </submittedName>
</protein>
<accession>A0A1U9NG83</accession>
<reference evidence="2" key="1">
    <citation type="submission" date="2017-02" db="EMBL/GenBank/DDBJ databases">
        <title>Comparative genomics and description of representatives of a novel lineage of planctomycetes thriving in anoxic sediments.</title>
        <authorList>
            <person name="Spring S."/>
            <person name="Bunk B."/>
            <person name="Sproer C."/>
        </authorList>
    </citation>
    <scope>NUCLEOTIDE SEQUENCE [LARGE SCALE GENOMIC DNA]</scope>
    <source>
        <strain evidence="2">ST-NAGAB-D1</strain>
    </source>
</reference>
<proteinExistence type="predicted"/>
<name>A0A1U9NG83_9BACT</name>
<evidence type="ECO:0000313" key="2">
    <source>
        <dbReference type="Proteomes" id="UP000189674"/>
    </source>
</evidence>
<dbReference type="EMBL" id="CP019791">
    <property type="protein sequence ID" value="AQT66941.1"/>
    <property type="molecule type" value="Genomic_DNA"/>
</dbReference>
<dbReference type="Proteomes" id="UP000189674">
    <property type="component" value="Chromosome"/>
</dbReference>
<gene>
    <name evidence="1" type="ORF">STSP2_00079</name>
</gene>